<accession>A0AAN9TBV8</accession>
<dbReference type="GO" id="GO:0005044">
    <property type="term" value="F:scavenger receptor activity"/>
    <property type="evidence" value="ECO:0007669"/>
    <property type="project" value="TreeGrafter"/>
</dbReference>
<organism evidence="12 13">
    <name type="scientific">Parthenolecanium corni</name>
    <dbReference type="NCBI Taxonomy" id="536013"/>
    <lineage>
        <taxon>Eukaryota</taxon>
        <taxon>Metazoa</taxon>
        <taxon>Ecdysozoa</taxon>
        <taxon>Arthropoda</taxon>
        <taxon>Hexapoda</taxon>
        <taxon>Insecta</taxon>
        <taxon>Pterygota</taxon>
        <taxon>Neoptera</taxon>
        <taxon>Paraneoptera</taxon>
        <taxon>Hemiptera</taxon>
        <taxon>Sternorrhyncha</taxon>
        <taxon>Coccoidea</taxon>
        <taxon>Coccidae</taxon>
        <taxon>Parthenolecanium</taxon>
    </lineage>
</organism>
<dbReference type="GO" id="GO:0003723">
    <property type="term" value="F:RNA binding"/>
    <property type="evidence" value="ECO:0007669"/>
    <property type="project" value="InterPro"/>
</dbReference>
<evidence type="ECO:0000256" key="3">
    <source>
        <dbReference type="ARBA" id="ARBA00022475"/>
    </source>
</evidence>
<dbReference type="InterPro" id="IPR001537">
    <property type="entry name" value="SpoU_MeTrfase"/>
</dbReference>
<dbReference type="Pfam" id="PF00588">
    <property type="entry name" value="SpoU_methylase"/>
    <property type="match status" value="1"/>
</dbReference>
<dbReference type="GO" id="GO:0006396">
    <property type="term" value="P:RNA processing"/>
    <property type="evidence" value="ECO:0007669"/>
    <property type="project" value="InterPro"/>
</dbReference>
<keyword evidence="3" id="KW-1003">Cell membrane</keyword>
<keyword evidence="7 10" id="KW-1133">Transmembrane helix</keyword>
<dbReference type="EMBL" id="JBBCAQ010000034">
    <property type="protein sequence ID" value="KAK7580219.1"/>
    <property type="molecule type" value="Genomic_DNA"/>
</dbReference>
<comment type="similarity">
    <text evidence="2">Belongs to the CD36 family.</text>
</comment>
<evidence type="ECO:0000256" key="1">
    <source>
        <dbReference type="ARBA" id="ARBA00004236"/>
    </source>
</evidence>
<evidence type="ECO:0000313" key="12">
    <source>
        <dbReference type="EMBL" id="KAK7580219.1"/>
    </source>
</evidence>
<proteinExistence type="inferred from homology"/>
<dbReference type="PANTHER" id="PTHR11923:SF93">
    <property type="entry name" value="GH07959P-RELATED"/>
    <property type="match status" value="1"/>
</dbReference>
<dbReference type="Gene3D" id="3.40.1280.10">
    <property type="match status" value="1"/>
</dbReference>
<evidence type="ECO:0000256" key="6">
    <source>
        <dbReference type="ARBA" id="ARBA00022692"/>
    </source>
</evidence>
<comment type="subcellular location">
    <subcellularLocation>
        <location evidence="1">Cell membrane</location>
    </subcellularLocation>
</comment>
<evidence type="ECO:0000256" key="7">
    <source>
        <dbReference type="ARBA" id="ARBA00022989"/>
    </source>
</evidence>
<evidence type="ECO:0000256" key="8">
    <source>
        <dbReference type="ARBA" id="ARBA00023136"/>
    </source>
</evidence>
<keyword evidence="8 10" id="KW-0472">Membrane</keyword>
<dbReference type="PRINTS" id="PR01609">
    <property type="entry name" value="CD36FAMILY"/>
</dbReference>
<keyword evidence="9" id="KW-0325">Glycoprotein</keyword>
<feature type="domain" description="tRNA/rRNA methyltransferase SpoU type" evidence="11">
    <location>
        <begin position="1191"/>
        <end position="1294"/>
    </location>
</feature>
<dbReference type="GO" id="GO:0005886">
    <property type="term" value="C:plasma membrane"/>
    <property type="evidence" value="ECO:0007669"/>
    <property type="project" value="UniProtKB-SubCell"/>
</dbReference>
<dbReference type="SUPFAM" id="SSF75217">
    <property type="entry name" value="alpha/beta knot"/>
    <property type="match status" value="1"/>
</dbReference>
<evidence type="ECO:0000256" key="10">
    <source>
        <dbReference type="SAM" id="Phobius"/>
    </source>
</evidence>
<evidence type="ECO:0000256" key="2">
    <source>
        <dbReference type="ARBA" id="ARBA00010532"/>
    </source>
</evidence>
<dbReference type="Proteomes" id="UP001367676">
    <property type="component" value="Unassembled WGS sequence"/>
</dbReference>
<protein>
    <recommendedName>
        <fullName evidence="11">tRNA/rRNA methyltransferase SpoU type domain-containing protein</fullName>
    </recommendedName>
</protein>
<keyword evidence="5" id="KW-0808">Transferase</keyword>
<comment type="caution">
    <text evidence="12">The sequence shown here is derived from an EMBL/GenBank/DDBJ whole genome shotgun (WGS) entry which is preliminary data.</text>
</comment>
<dbReference type="PANTHER" id="PTHR11923">
    <property type="entry name" value="SCAVENGER RECEPTOR CLASS B TYPE-1 SR-B1"/>
    <property type="match status" value="1"/>
</dbReference>
<evidence type="ECO:0000256" key="5">
    <source>
        <dbReference type="ARBA" id="ARBA00022679"/>
    </source>
</evidence>
<evidence type="ECO:0000256" key="9">
    <source>
        <dbReference type="ARBA" id="ARBA00023180"/>
    </source>
</evidence>
<keyword evidence="4" id="KW-0489">Methyltransferase</keyword>
<keyword evidence="6 10" id="KW-0812">Transmembrane</keyword>
<feature type="transmembrane region" description="Helical" evidence="10">
    <location>
        <begin position="1753"/>
        <end position="1779"/>
    </location>
</feature>
<keyword evidence="13" id="KW-1185">Reference proteome</keyword>
<dbReference type="InterPro" id="IPR029028">
    <property type="entry name" value="Alpha/beta_knot_MTases"/>
</dbReference>
<dbReference type="Pfam" id="PF01130">
    <property type="entry name" value="CD36"/>
    <property type="match status" value="1"/>
</dbReference>
<name>A0AAN9TBV8_9HEMI</name>
<evidence type="ECO:0000259" key="11">
    <source>
        <dbReference type="Pfam" id="PF00588"/>
    </source>
</evidence>
<evidence type="ECO:0000256" key="4">
    <source>
        <dbReference type="ARBA" id="ARBA00022603"/>
    </source>
</evidence>
<dbReference type="GO" id="GO:0032259">
    <property type="term" value="P:methylation"/>
    <property type="evidence" value="ECO:0007669"/>
    <property type="project" value="UniProtKB-KW"/>
</dbReference>
<sequence length="1791" mass="207254">MQNSLCSQELHFPDVHIGNILSYVDKMRFDRLSCKILSSNVQVLNNLDVNLSVSCRGKLSDFLQRFLKTIDHHEDPCIFDGNEMQQLIVSVLNLLERNEKLQAVKSLIDHLMGTAEALLNRLKSETELSSDIHHQMKLLGVLLTYIGENKLNQIFSDEMKLRFDKFFIHLLVKEDGRFLSQALSLSLIYLKATENWIFLHDVLLEITNRCLSCDDSVEVFVMILSFFIDTPIEANKFEGILEMDTFWRALKKCFTSEKCDRKHAHHLLKFFISNLRHETVEGIWNSQHFKNCQVWWKNYFIVCETLEEKQTHLVLPVFSMISDLIDDPVIQVDAFWILILFQSALEHDSRTIRVKALLLFLNARRDLYQIVHFPILLKLFVNTANDSALYRKMLKSNEFDDHRNSIISWINFFVSKEESSFLESLFSTICEVKWSPIPLYYTLDILNSCQIHSCLKIAATLQLKNTVSNVTRSHHIVIRAATQCLFIKFVTMICNCGPEDLIYLFDFINYFNEEECLLRGVNAWSVLTEYLINSSTHQSSEKFISEKLVSQIECDRRSSSRIVLPIARCILLLHDSFQILDKKNFLCTRMENMVLSFSSALQNPYLATRVQDNYLLLLVGIYSVVRNDIQVEARLPIPTIITHIEKNSSAIFSYIVQRMMKSENNAELLDFYEFCLKKLSNCVPSFLKNCNSVSVLNDWWNKSLQNWHTRKDSSAYCYSKILLWIIEVMEENISLCQVKRINYINPVLKSFIHDEQPSFHTMNSGASNLASNYANTMWGILEYSLKTHSTSFFEHVEVAIFFDFVFNTLDVVRKENLFLVLKTLKHLLFFESTLQYEEMVLRLMDDSWKRVEEIHSTPYYNDCLKYWIEAFLQKSVLQVQEYHIKIEQYANMLIELVAENGGQCFKYIIFALNEFECIEDLFSLFPVASDILIKIYCVTHADREDQRMEFRTEEHIRSRPTGVSVNQIKKLYVNTIFIVSLELPKLLYDFAVSSLLTEPHQPSVRYLLEWLIVRLILHYPSIFSDRFWNSFSEASEERIGSICSFISVAFHVSNASKNETFVNLAVKSILPWAMGQHFNARLYAQMILWDLPRLAGICREEWLPKDLYKKYLHIEPNGVIPFYHEPDLFSSLTSSSWIAKATSVNNYSEHEATSDADFSHANLTETQKKFIPVETICNAEISSLLKDTHRLIVVASLIDRAPNLGGLTRTCEIFAVSQLVVNNLDIIRSKEFTSLSITAEKHVDLVEVKRQNLYDYLRKLREDDFRIVGVEQTTNSEKLEQFLFPLKSVLVLGEPPSAAQSSTEPPKCKPEKMKTIWKVTFYGGGAVILVLGVLLSGFWHNLYRYILESKLVLSDDPSSQSYSSWNSDVVPVYFKVYLFNVTNPENVVWKKEKPVLEEVGPYVYRIRQVKDDIEWNDNSTVTFRDRRSWEFLPEQSEGRSIHDKIMSINAVALSLIYDCRECSTIEKLMLNALLKFNEKSPFVLYTIEDVLFKGADDKMLALLAKLKKVIKPLQDLPDKFAWYFGKNMSEVNYYNIYTGKSDMKKMGLLHSWNYKTSCGVYEGECDIVKGSVGDLWPINGADEDKARLFISDFCSNFALQNVGPNTVHEVKGTKFEGTKDLFSVKNGDTACYCPGSRCEHKSGVRNVTACVKSPVFVSFPHFYEADKSYRDAVKGMNPQPEKHKFHITLQKDSGILIDVNARLQINVMVTKIPGFDFMPIPDVLLPVLWFEEHADIPQHLVDQLQFTFNTLPFWFSMAGLILAVVGSILLVIGFVIMRFSYEPIPYTRRLE</sequence>
<reference evidence="12 13" key="1">
    <citation type="submission" date="2024-03" db="EMBL/GenBank/DDBJ databases">
        <title>Adaptation during the transition from Ophiocordyceps entomopathogen to insect associate is accompanied by gene loss and intensified selection.</title>
        <authorList>
            <person name="Ward C.M."/>
            <person name="Onetto C.A."/>
            <person name="Borneman A.R."/>
        </authorList>
    </citation>
    <scope>NUCLEOTIDE SEQUENCE [LARGE SCALE GENOMIC DNA]</scope>
    <source>
        <strain evidence="12">AWRI1</strain>
        <tissue evidence="12">Single Adult Female</tissue>
    </source>
</reference>
<dbReference type="GO" id="GO:0005737">
    <property type="term" value="C:cytoplasm"/>
    <property type="evidence" value="ECO:0007669"/>
    <property type="project" value="TreeGrafter"/>
</dbReference>
<dbReference type="InterPro" id="IPR002159">
    <property type="entry name" value="CD36_fam"/>
</dbReference>
<evidence type="ECO:0000313" key="13">
    <source>
        <dbReference type="Proteomes" id="UP001367676"/>
    </source>
</evidence>
<dbReference type="InterPro" id="IPR029026">
    <property type="entry name" value="tRNA_m1G_MTases_N"/>
</dbReference>
<dbReference type="GO" id="GO:0008173">
    <property type="term" value="F:RNA methyltransferase activity"/>
    <property type="evidence" value="ECO:0007669"/>
    <property type="project" value="InterPro"/>
</dbReference>
<gene>
    <name evidence="12" type="ORF">V9T40_000848</name>
</gene>